<keyword evidence="3" id="KW-1185">Reference proteome</keyword>
<dbReference type="AlphaFoldDB" id="A0A370D707"/>
<keyword evidence="1" id="KW-1133">Transmembrane helix</keyword>
<feature type="transmembrane region" description="Helical" evidence="1">
    <location>
        <begin position="79"/>
        <end position="98"/>
    </location>
</feature>
<sequence>MTFIKTDKPVAIWVISIIAVVFGLLTIKSGGSVIFIDGIDRKNAGNYIPFVVWFNFLAGFAYVIAGTGLFMKKSWAARLSFLITISTLIIFILLGLHILNNQAYETRTVIAMSLRTTIWTLISIFSYIKLIKPA</sequence>
<feature type="transmembrane region" description="Helical" evidence="1">
    <location>
        <begin position="47"/>
        <end position="70"/>
    </location>
</feature>
<dbReference type="EMBL" id="QFXC01000014">
    <property type="protein sequence ID" value="RDH80783.1"/>
    <property type="molecule type" value="Genomic_DNA"/>
</dbReference>
<proteinExistence type="predicted"/>
<protein>
    <submittedName>
        <fullName evidence="2">Uncharacterized protein</fullName>
    </submittedName>
</protein>
<keyword evidence="1" id="KW-0472">Membrane</keyword>
<reference evidence="2 3" key="1">
    <citation type="journal article" date="2018" name="ISME J.">
        <title>Endosymbiont genomes yield clues of tubeworm success.</title>
        <authorList>
            <person name="Li Y."/>
            <person name="Liles M.R."/>
            <person name="Halanych K.M."/>
        </authorList>
    </citation>
    <scope>NUCLEOTIDE SEQUENCE [LARGE SCALE GENOMIC DNA]</scope>
    <source>
        <strain evidence="2">A1464</strain>
    </source>
</reference>
<feature type="transmembrane region" description="Helical" evidence="1">
    <location>
        <begin position="110"/>
        <end position="128"/>
    </location>
</feature>
<feature type="transmembrane region" description="Helical" evidence="1">
    <location>
        <begin position="12"/>
        <end position="35"/>
    </location>
</feature>
<accession>A0A370D707</accession>
<dbReference type="Proteomes" id="UP000254266">
    <property type="component" value="Unassembled WGS sequence"/>
</dbReference>
<keyword evidence="1" id="KW-0812">Transmembrane</keyword>
<name>A0A370D707_9GAMM</name>
<evidence type="ECO:0000313" key="3">
    <source>
        <dbReference type="Proteomes" id="UP000254266"/>
    </source>
</evidence>
<evidence type="ECO:0000256" key="1">
    <source>
        <dbReference type="SAM" id="Phobius"/>
    </source>
</evidence>
<comment type="caution">
    <text evidence="2">The sequence shown here is derived from an EMBL/GenBank/DDBJ whole genome shotgun (WGS) entry which is preliminary data.</text>
</comment>
<organism evidence="2 3">
    <name type="scientific">endosymbiont of Galathealinum brachiosum</name>
    <dbReference type="NCBI Taxonomy" id="2200906"/>
    <lineage>
        <taxon>Bacteria</taxon>
        <taxon>Pseudomonadati</taxon>
        <taxon>Pseudomonadota</taxon>
        <taxon>Gammaproteobacteria</taxon>
        <taxon>sulfur-oxidizing symbionts</taxon>
    </lineage>
</organism>
<evidence type="ECO:0000313" key="2">
    <source>
        <dbReference type="EMBL" id="RDH80783.1"/>
    </source>
</evidence>
<gene>
    <name evidence="2" type="ORF">DIZ80_17320</name>
</gene>